<dbReference type="InterPro" id="IPR014284">
    <property type="entry name" value="RNA_pol_sigma-70_dom"/>
</dbReference>
<dbReference type="InterPro" id="IPR036388">
    <property type="entry name" value="WH-like_DNA-bd_sf"/>
</dbReference>
<evidence type="ECO:0000256" key="2">
    <source>
        <dbReference type="ARBA" id="ARBA00023082"/>
    </source>
</evidence>
<comment type="caution">
    <text evidence="8">The sequence shown here is derived from an EMBL/GenBank/DDBJ whole genome shotgun (WGS) entry which is preliminary data.</text>
</comment>
<dbReference type="InterPro" id="IPR007630">
    <property type="entry name" value="RNA_pol_sigma70_r4"/>
</dbReference>
<gene>
    <name evidence="8" type="ORF">GS660_19595</name>
</gene>
<dbReference type="PANTHER" id="PTHR30603">
    <property type="entry name" value="RNA POLYMERASE SIGMA FACTOR RPO"/>
    <property type="match status" value="1"/>
</dbReference>
<dbReference type="InterPro" id="IPR002110">
    <property type="entry name" value="Ankyrin_rpt"/>
</dbReference>
<dbReference type="InterPro" id="IPR013325">
    <property type="entry name" value="RNA_pol_sigma_r2"/>
</dbReference>
<dbReference type="SUPFAM" id="SSF48403">
    <property type="entry name" value="Ankyrin repeat"/>
    <property type="match status" value="1"/>
</dbReference>
<dbReference type="NCBIfam" id="TIGR02937">
    <property type="entry name" value="sigma70-ECF"/>
    <property type="match status" value="1"/>
</dbReference>
<dbReference type="RefSeq" id="WP_161348677.1">
    <property type="nucleotide sequence ID" value="NZ_BMGW01000024.1"/>
</dbReference>
<accession>A0A6L8VMJ0</accession>
<dbReference type="PRINTS" id="PR00046">
    <property type="entry name" value="SIGMA70FCT"/>
</dbReference>
<feature type="region of interest" description="Disordered" evidence="6">
    <location>
        <begin position="238"/>
        <end position="269"/>
    </location>
</feature>
<dbReference type="Proteomes" id="UP000477083">
    <property type="component" value="Unassembled WGS sequence"/>
</dbReference>
<evidence type="ECO:0000259" key="7">
    <source>
        <dbReference type="PROSITE" id="PS00716"/>
    </source>
</evidence>
<feature type="region of interest" description="Disordered" evidence="6">
    <location>
        <begin position="22"/>
        <end position="42"/>
    </location>
</feature>
<proteinExistence type="predicted"/>
<dbReference type="Gene3D" id="1.25.40.20">
    <property type="entry name" value="Ankyrin repeat-containing domain"/>
    <property type="match status" value="1"/>
</dbReference>
<dbReference type="InterPro" id="IPR013324">
    <property type="entry name" value="RNA_pol_sigma_r3/r4-like"/>
</dbReference>
<dbReference type="Gene3D" id="1.10.10.10">
    <property type="entry name" value="Winged helix-like DNA-binding domain superfamily/Winged helix DNA-binding domain"/>
    <property type="match status" value="1"/>
</dbReference>
<dbReference type="EMBL" id="WWNR01000024">
    <property type="protein sequence ID" value="MZQ91294.1"/>
    <property type="molecule type" value="Genomic_DNA"/>
</dbReference>
<dbReference type="Pfam" id="PF04545">
    <property type="entry name" value="Sigma70_r4"/>
    <property type="match status" value="1"/>
</dbReference>
<keyword evidence="5" id="KW-0040">ANK repeat</keyword>
<dbReference type="InterPro" id="IPR000943">
    <property type="entry name" value="RNA_pol_sigma70"/>
</dbReference>
<evidence type="ECO:0000256" key="4">
    <source>
        <dbReference type="ARBA" id="ARBA00023163"/>
    </source>
</evidence>
<dbReference type="GO" id="GO:0016987">
    <property type="term" value="F:sigma factor activity"/>
    <property type="evidence" value="ECO:0007669"/>
    <property type="project" value="UniProtKB-KW"/>
</dbReference>
<organism evidence="8 9">
    <name type="scientific">Frigidibacter albus</name>
    <dbReference type="NCBI Taxonomy" id="1465486"/>
    <lineage>
        <taxon>Bacteria</taxon>
        <taxon>Pseudomonadati</taxon>
        <taxon>Pseudomonadota</taxon>
        <taxon>Alphaproteobacteria</taxon>
        <taxon>Rhodobacterales</taxon>
        <taxon>Paracoccaceae</taxon>
        <taxon>Frigidibacter</taxon>
    </lineage>
</organism>
<evidence type="ECO:0000256" key="6">
    <source>
        <dbReference type="SAM" id="MobiDB-lite"/>
    </source>
</evidence>
<evidence type="ECO:0000256" key="5">
    <source>
        <dbReference type="PROSITE-ProRule" id="PRU00023"/>
    </source>
</evidence>
<keyword evidence="2" id="KW-0731">Sigma factor</keyword>
<keyword evidence="4" id="KW-0804">Transcription</keyword>
<sequence length="749" mass="81546">MVDTIRLSHPAAERSDRTLTLNAGFQPHQPDHQGRSASDHARSAGHFELAAALEGRLEAAGDVAARAPLDLRELMGLVGDNTQVAQQIIDARRLHARDAKGDTPLHIVAMRGKMQVADLLVRAGADLHAINGAGLTPAQAAAANGHPLMASLLQAAVGSDIVETPASGIQIVVEAERAAPVVSIPPDMNLDELDGLDFEGEVDAEEFHSLSGRVAAQGSFLRVSDDIRLRTGDEDGAVDWAPSATRSDISGDGLDDAVSPEATEDETSDVFSYRAPRKSAPPSAWRHFRIDEVGCLPVADRIVSAGHFSDDDLDEILGQCHGRFDAIDLRLNIQRELEAGGFPLIDAAEALGWDAATTVTAEELVEALVATCSRAAVLPGAAGQVVRQKPMLRLIETMADARRKMLLGLAESPTAIGIILYMADRVLEGEVEAGAMTAREFNPAHLSDEGSEFVEAVDVLRHLRDDVAAGSRRAVRRAADAAEALELRQEFLRDVAEAMAEAPELVTLAADLQRNLDALEATAQAVAVAALPLCRRYAAQNAGEDDDQEDVFQVAFLGLQRGVLRFKPEVSINFAAYASFWLRQSVVRWRADEGRLVRVPVHRQSMEAECSKVAEILERRLQRPPVPEEVAAELRQRPEIVTQIARIPAFPVELDVLEETAVPEDVHGIPESVLQDDIATLIHEELYQLDERQADVICRRFGIGFDDEMTLEEVGQIYGVTRERIRQIEAKALQRLMHPGRMRYLSRAL</sequence>
<dbReference type="InterPro" id="IPR050239">
    <property type="entry name" value="Sigma-70_RNA_pol_init_factors"/>
</dbReference>
<dbReference type="AlphaFoldDB" id="A0A6L8VMJ0"/>
<name>A0A6L8VMJ0_9RHOB</name>
<reference evidence="8 9" key="1">
    <citation type="submission" date="2020-01" db="EMBL/GenBank/DDBJ databases">
        <title>Frigidibacter albus SP32T (=CGMCC 1.13995T).</title>
        <authorList>
            <person name="Liao X."/>
        </authorList>
    </citation>
    <scope>NUCLEOTIDE SEQUENCE [LARGE SCALE GENOMIC DNA]</scope>
    <source>
        <strain evidence="8 9">SP32</strain>
    </source>
</reference>
<dbReference type="GO" id="GO:0003677">
    <property type="term" value="F:DNA binding"/>
    <property type="evidence" value="ECO:0007669"/>
    <property type="project" value="UniProtKB-KW"/>
</dbReference>
<evidence type="ECO:0000256" key="1">
    <source>
        <dbReference type="ARBA" id="ARBA00023015"/>
    </source>
</evidence>
<dbReference type="PROSITE" id="PS00716">
    <property type="entry name" value="SIGMA70_2"/>
    <property type="match status" value="1"/>
</dbReference>
<dbReference type="PANTHER" id="PTHR30603:SF47">
    <property type="entry name" value="RNA POLYMERASE SIGMA FACTOR SIGD, CHLOROPLASTIC"/>
    <property type="match status" value="1"/>
</dbReference>
<dbReference type="GO" id="GO:0006352">
    <property type="term" value="P:DNA-templated transcription initiation"/>
    <property type="evidence" value="ECO:0007669"/>
    <property type="project" value="InterPro"/>
</dbReference>
<dbReference type="InterPro" id="IPR036770">
    <property type="entry name" value="Ankyrin_rpt-contain_sf"/>
</dbReference>
<feature type="repeat" description="ANK" evidence="5">
    <location>
        <begin position="100"/>
        <end position="132"/>
    </location>
</feature>
<protein>
    <submittedName>
        <fullName evidence="8">Sigma-70 family RNA polymerase sigma factor</fullName>
    </submittedName>
</protein>
<dbReference type="SUPFAM" id="SSF88659">
    <property type="entry name" value="Sigma3 and sigma4 domains of RNA polymerase sigma factors"/>
    <property type="match status" value="2"/>
</dbReference>
<evidence type="ECO:0000256" key="3">
    <source>
        <dbReference type="ARBA" id="ARBA00023125"/>
    </source>
</evidence>
<dbReference type="Gene3D" id="1.20.120.1810">
    <property type="match status" value="1"/>
</dbReference>
<keyword evidence="1" id="KW-0805">Transcription regulation</keyword>
<dbReference type="PROSITE" id="PS50088">
    <property type="entry name" value="ANK_REPEAT"/>
    <property type="match status" value="1"/>
</dbReference>
<evidence type="ECO:0000313" key="8">
    <source>
        <dbReference type="EMBL" id="MZQ91294.1"/>
    </source>
</evidence>
<dbReference type="Pfam" id="PF04542">
    <property type="entry name" value="Sigma70_r2"/>
    <property type="match status" value="1"/>
</dbReference>
<dbReference type="InterPro" id="IPR007627">
    <property type="entry name" value="RNA_pol_sigma70_r2"/>
</dbReference>
<keyword evidence="3" id="KW-0238">DNA-binding</keyword>
<dbReference type="CDD" id="cd06171">
    <property type="entry name" value="Sigma70_r4"/>
    <property type="match status" value="1"/>
</dbReference>
<feature type="domain" description="RNA polymerase sigma-70" evidence="7">
    <location>
        <begin position="710"/>
        <end position="736"/>
    </location>
</feature>
<dbReference type="Pfam" id="PF12796">
    <property type="entry name" value="Ank_2"/>
    <property type="match status" value="1"/>
</dbReference>
<dbReference type="PROSITE" id="PS50297">
    <property type="entry name" value="ANK_REP_REGION"/>
    <property type="match status" value="1"/>
</dbReference>
<evidence type="ECO:0000313" key="9">
    <source>
        <dbReference type="Proteomes" id="UP000477083"/>
    </source>
</evidence>
<dbReference type="OrthoDB" id="8434131at2"/>
<dbReference type="SMART" id="SM00248">
    <property type="entry name" value="ANK"/>
    <property type="match status" value="2"/>
</dbReference>
<dbReference type="SUPFAM" id="SSF88946">
    <property type="entry name" value="Sigma2 domain of RNA polymerase sigma factors"/>
    <property type="match status" value="1"/>
</dbReference>
<keyword evidence="9" id="KW-1185">Reference proteome</keyword>
<feature type="compositionally biased region" description="Basic and acidic residues" evidence="6">
    <location>
        <begin position="29"/>
        <end position="42"/>
    </location>
</feature>